<feature type="domain" description="Receptor ligand binding region" evidence="5">
    <location>
        <begin position="2"/>
        <end position="102"/>
    </location>
</feature>
<dbReference type="Proteomes" id="UP000230423">
    <property type="component" value="Unassembled WGS sequence"/>
</dbReference>
<gene>
    <name evidence="6" type="ORF">TELCIR_04766</name>
</gene>
<evidence type="ECO:0000256" key="3">
    <source>
        <dbReference type="ARBA" id="ARBA00022989"/>
    </source>
</evidence>
<evidence type="ECO:0000313" key="7">
    <source>
        <dbReference type="Proteomes" id="UP000230423"/>
    </source>
</evidence>
<dbReference type="GO" id="GO:0007165">
    <property type="term" value="P:signal transduction"/>
    <property type="evidence" value="ECO:0007669"/>
    <property type="project" value="TreeGrafter"/>
</dbReference>
<dbReference type="AlphaFoldDB" id="A0A2G9UUT1"/>
<dbReference type="PANTHER" id="PTHR44755:SF8">
    <property type="entry name" value="RECEPTOR LIGAND BINDING REGION DOMAIN-CONTAINING PROTEIN"/>
    <property type="match status" value="1"/>
</dbReference>
<evidence type="ECO:0000256" key="4">
    <source>
        <dbReference type="ARBA" id="ARBA00023136"/>
    </source>
</evidence>
<dbReference type="OrthoDB" id="1890790at2759"/>
<dbReference type="GO" id="GO:0017046">
    <property type="term" value="F:peptide hormone binding"/>
    <property type="evidence" value="ECO:0007669"/>
    <property type="project" value="TreeGrafter"/>
</dbReference>
<evidence type="ECO:0000256" key="2">
    <source>
        <dbReference type="ARBA" id="ARBA00022692"/>
    </source>
</evidence>
<dbReference type="EMBL" id="KZ345488">
    <property type="protein sequence ID" value="PIO73270.1"/>
    <property type="molecule type" value="Genomic_DNA"/>
</dbReference>
<accession>A0A2G9UUT1</accession>
<dbReference type="Pfam" id="PF01094">
    <property type="entry name" value="ANF_receptor"/>
    <property type="match status" value="1"/>
</dbReference>
<dbReference type="SUPFAM" id="SSF53822">
    <property type="entry name" value="Periplasmic binding protein-like I"/>
    <property type="match status" value="1"/>
</dbReference>
<dbReference type="PANTHER" id="PTHR44755">
    <property type="entry name" value="NATRIURETIC PEPTIDE RECEPTOR 3-RELATED"/>
    <property type="match status" value="1"/>
</dbReference>
<reference evidence="6 7" key="1">
    <citation type="submission" date="2015-09" db="EMBL/GenBank/DDBJ databases">
        <title>Draft genome of the parasitic nematode Teladorsagia circumcincta isolate WARC Sus (inbred).</title>
        <authorList>
            <person name="Mitreva M."/>
        </authorList>
    </citation>
    <scope>NUCLEOTIDE SEQUENCE [LARGE SCALE GENOMIC DNA]</scope>
    <source>
        <strain evidence="6 7">S</strain>
    </source>
</reference>
<evidence type="ECO:0000256" key="1">
    <source>
        <dbReference type="ARBA" id="ARBA00004370"/>
    </source>
</evidence>
<protein>
    <recommendedName>
        <fullName evidence="5">Receptor ligand binding region domain-containing protein</fullName>
    </recommendedName>
</protein>
<name>A0A2G9UUT1_TELCI</name>
<sequence>MDAVARMAAFWNIPVIGYMAASNSLSDKKAYPTLARVSLRTTSSLAEATAALLRHYGWTKVAIVTNTGSLAYDRTTAFEEVFHARQIKVIKKVMFDESADTKAMLASGLLSDLKVSARRKFSMYR</sequence>
<keyword evidence="3" id="KW-1133">Transmembrane helix</keyword>
<proteinExistence type="predicted"/>
<dbReference type="GO" id="GO:0016020">
    <property type="term" value="C:membrane"/>
    <property type="evidence" value="ECO:0007669"/>
    <property type="project" value="UniProtKB-SubCell"/>
</dbReference>
<keyword evidence="2" id="KW-0812">Transmembrane</keyword>
<dbReference type="InterPro" id="IPR001828">
    <property type="entry name" value="ANF_lig-bd_rcpt"/>
</dbReference>
<dbReference type="InterPro" id="IPR052612">
    <property type="entry name" value="ANP_Clearance_Receptor"/>
</dbReference>
<evidence type="ECO:0000259" key="5">
    <source>
        <dbReference type="Pfam" id="PF01094"/>
    </source>
</evidence>
<dbReference type="GO" id="GO:0038023">
    <property type="term" value="F:signaling receptor activity"/>
    <property type="evidence" value="ECO:0007669"/>
    <property type="project" value="TreeGrafter"/>
</dbReference>
<organism evidence="6 7">
    <name type="scientific">Teladorsagia circumcincta</name>
    <name type="common">Brown stomach worm</name>
    <name type="synonym">Ostertagia circumcincta</name>
    <dbReference type="NCBI Taxonomy" id="45464"/>
    <lineage>
        <taxon>Eukaryota</taxon>
        <taxon>Metazoa</taxon>
        <taxon>Ecdysozoa</taxon>
        <taxon>Nematoda</taxon>
        <taxon>Chromadorea</taxon>
        <taxon>Rhabditida</taxon>
        <taxon>Rhabditina</taxon>
        <taxon>Rhabditomorpha</taxon>
        <taxon>Strongyloidea</taxon>
        <taxon>Trichostrongylidae</taxon>
        <taxon>Teladorsagia</taxon>
    </lineage>
</organism>
<evidence type="ECO:0000313" key="6">
    <source>
        <dbReference type="EMBL" id="PIO73270.1"/>
    </source>
</evidence>
<dbReference type="InterPro" id="IPR028082">
    <property type="entry name" value="Peripla_BP_I"/>
</dbReference>
<comment type="subcellular location">
    <subcellularLocation>
        <location evidence="1">Membrane</location>
    </subcellularLocation>
</comment>
<keyword evidence="7" id="KW-1185">Reference proteome</keyword>
<dbReference type="Gene3D" id="3.40.50.2300">
    <property type="match status" value="2"/>
</dbReference>
<keyword evidence="4" id="KW-0472">Membrane</keyword>